<dbReference type="Proteomes" id="UP000621492">
    <property type="component" value="Unassembled WGS sequence"/>
</dbReference>
<gene>
    <name evidence="2" type="ORF">GCM10011409_42970</name>
</gene>
<evidence type="ECO:0000313" key="2">
    <source>
        <dbReference type="EMBL" id="GGB61102.1"/>
    </source>
</evidence>
<name>A0A9W5U236_9BACI</name>
<evidence type="ECO:0000256" key="1">
    <source>
        <dbReference type="SAM" id="Coils"/>
    </source>
</evidence>
<proteinExistence type="predicted"/>
<reference evidence="2" key="1">
    <citation type="journal article" date="2014" name="Int. J. Syst. Evol. Microbiol.">
        <title>Complete genome sequence of Corynebacterium casei LMG S-19264T (=DSM 44701T), isolated from a smear-ripened cheese.</title>
        <authorList>
            <consortium name="US DOE Joint Genome Institute (JGI-PGF)"/>
            <person name="Walter F."/>
            <person name="Albersmeier A."/>
            <person name="Kalinowski J."/>
            <person name="Ruckert C."/>
        </authorList>
    </citation>
    <scope>NUCLEOTIDE SEQUENCE</scope>
    <source>
        <strain evidence="2">CGMCC 1.15454</strain>
    </source>
</reference>
<protein>
    <recommendedName>
        <fullName evidence="4">ESAT-6-like protein</fullName>
    </recommendedName>
</protein>
<evidence type="ECO:0000313" key="3">
    <source>
        <dbReference type="Proteomes" id="UP000621492"/>
    </source>
</evidence>
<evidence type="ECO:0008006" key="4">
    <source>
        <dbReference type="Google" id="ProtNLM"/>
    </source>
</evidence>
<reference evidence="2" key="2">
    <citation type="submission" date="2020-09" db="EMBL/GenBank/DDBJ databases">
        <authorList>
            <person name="Sun Q."/>
            <person name="Zhou Y."/>
        </authorList>
    </citation>
    <scope>NUCLEOTIDE SEQUENCE</scope>
    <source>
        <strain evidence="2">CGMCC 1.15454</strain>
    </source>
</reference>
<organism evidence="2 3">
    <name type="scientific">Lentibacillus populi</name>
    <dbReference type="NCBI Taxonomy" id="1827502"/>
    <lineage>
        <taxon>Bacteria</taxon>
        <taxon>Bacillati</taxon>
        <taxon>Bacillota</taxon>
        <taxon>Bacilli</taxon>
        <taxon>Bacillales</taxon>
        <taxon>Bacillaceae</taxon>
        <taxon>Lentibacillus</taxon>
    </lineage>
</organism>
<keyword evidence="3" id="KW-1185">Reference proteome</keyword>
<keyword evidence="1" id="KW-0175">Coiled coil</keyword>
<dbReference type="AlphaFoldDB" id="A0A9W5U236"/>
<accession>A0A9W5U236</accession>
<comment type="caution">
    <text evidence="2">The sequence shown here is derived from an EMBL/GenBank/DDBJ whole genome shotgun (WGS) entry which is preliminary data.</text>
</comment>
<sequence>MIVASGGGGKGTAGTANIEYDSVKTMEGFSSVQEQVDKFADSTNNIASKFNRIFSELSGKSIDSYQEVANFYIDSAKLAEEYIRILVDIVQQADQEIADAEKKSRNMFDDMG</sequence>
<dbReference type="RefSeq" id="WP_188725862.1">
    <property type="nucleotide sequence ID" value="NZ_BMJD01000064.1"/>
</dbReference>
<feature type="coiled-coil region" evidence="1">
    <location>
        <begin position="83"/>
        <end position="110"/>
    </location>
</feature>
<dbReference type="EMBL" id="BMJD01000064">
    <property type="protein sequence ID" value="GGB61102.1"/>
    <property type="molecule type" value="Genomic_DNA"/>
</dbReference>